<accession>G0IR58</accession>
<dbReference type="AlphaFoldDB" id="G0IR58"/>
<dbReference type="EMBL" id="CP002933">
    <property type="protein sequence ID" value="AEL69444.1"/>
    <property type="molecule type" value="Genomic_DNA"/>
</dbReference>
<dbReference type="HOGENOM" id="CLU_3096214_0_0_12"/>
<keyword evidence="2" id="KW-1185">Reference proteome</keyword>
<evidence type="ECO:0000313" key="2">
    <source>
        <dbReference type="Proteomes" id="UP000005216"/>
    </source>
</evidence>
<sequence>MLSKKLKILILLLINGVIPVFNINIPKNIIDRELIIADIRIKDLKIIPIIFLFVFKLRYIF</sequence>
<reference evidence="1 2" key="1">
    <citation type="journal article" date="2011" name="J. Bacteriol.">
        <title>Whole-genome sequences of two Borrelia afzelii and two Borrelia garinii Lyme disease agent isolates.</title>
        <authorList>
            <person name="Casjens S.R."/>
            <person name="Mongodin E.F."/>
            <person name="Qiu W.-G."/>
            <person name="Dunn J.J."/>
            <person name="Luft B.J."/>
            <person name="Fraser-Liggett C.M."/>
            <person name="Schutzer S.E."/>
        </authorList>
    </citation>
    <scope>NUCLEOTIDE SEQUENCE [LARGE SCALE GENOMIC DNA]</scope>
    <source>
        <strain evidence="1 2">PKo</strain>
    </source>
</reference>
<gene>
    <name evidence="1" type="ordered locus">BafPKo_0217</name>
</gene>
<protein>
    <submittedName>
        <fullName evidence="1">Uncharacterized protein</fullName>
    </submittedName>
</protein>
<dbReference type="Proteomes" id="UP000005216">
    <property type="component" value="Chromosome"/>
</dbReference>
<organism evidence="1 2">
    <name type="scientific">Borreliella afzelii (strain PKo)</name>
    <name type="common">Borrelia afzelii</name>
    <dbReference type="NCBI Taxonomy" id="390236"/>
    <lineage>
        <taxon>Bacteria</taxon>
        <taxon>Pseudomonadati</taxon>
        <taxon>Spirochaetota</taxon>
        <taxon>Spirochaetia</taxon>
        <taxon>Spirochaetales</taxon>
        <taxon>Borreliaceae</taxon>
        <taxon>Borreliella</taxon>
    </lineage>
</organism>
<proteinExistence type="predicted"/>
<name>G0IR58_BORAP</name>
<evidence type="ECO:0000313" key="1">
    <source>
        <dbReference type="EMBL" id="AEL69444.1"/>
    </source>
</evidence>
<dbReference type="KEGG" id="bafz:BafPKo_0217"/>